<evidence type="ECO:0000256" key="4">
    <source>
        <dbReference type="ARBA" id="ARBA00023163"/>
    </source>
</evidence>
<sequence>MIDPRRLRVLRALATHGTVTAAAHALYLSPSAVSQQLAALEAETGHALLERRGRLVRLTAAGSVLARHADEISAQLERAEADLARCSTGLVGEVTIAAFATSITEVVAPTLAALARQAPQVRIRVKDAEGHTSARLLADGEADIAVAVEHRDSLAPGGRRFLHAPLYEEPFDAVLPPGHRLADKPEIGLTDLRDDPWITPWPGNPVHEAVLRACEQARFQPEVECLSDDFSAVCALVTAGAGVALVPRSALHGIRPALTPAIRPLRGPGPTRRVFTAVRRGSEEHPLLRLTLTELRRQAATLATA</sequence>
<dbReference type="PANTHER" id="PTHR30346:SF29">
    <property type="entry name" value="LYSR SUBSTRATE-BINDING"/>
    <property type="match status" value="1"/>
</dbReference>
<evidence type="ECO:0000256" key="3">
    <source>
        <dbReference type="ARBA" id="ARBA00023125"/>
    </source>
</evidence>
<name>A0ABV3K6Q3_STRON</name>
<dbReference type="InterPro" id="IPR036388">
    <property type="entry name" value="WH-like_DNA-bd_sf"/>
</dbReference>
<dbReference type="InterPro" id="IPR000847">
    <property type="entry name" value="LysR_HTH_N"/>
</dbReference>
<keyword evidence="4" id="KW-0804">Transcription</keyword>
<organism evidence="6 7">
    <name type="scientific">Streptomyces orinoci</name>
    <name type="common">Streptoverticillium orinoci</name>
    <dbReference type="NCBI Taxonomy" id="67339"/>
    <lineage>
        <taxon>Bacteria</taxon>
        <taxon>Bacillati</taxon>
        <taxon>Actinomycetota</taxon>
        <taxon>Actinomycetes</taxon>
        <taxon>Kitasatosporales</taxon>
        <taxon>Streptomycetaceae</taxon>
        <taxon>Streptomyces</taxon>
    </lineage>
</organism>
<dbReference type="CDD" id="cd08423">
    <property type="entry name" value="PBP2_LTTR_like_6"/>
    <property type="match status" value="1"/>
</dbReference>
<evidence type="ECO:0000313" key="7">
    <source>
        <dbReference type="Proteomes" id="UP001552594"/>
    </source>
</evidence>
<accession>A0ABV3K6Q3</accession>
<dbReference type="SUPFAM" id="SSF53850">
    <property type="entry name" value="Periplasmic binding protein-like II"/>
    <property type="match status" value="1"/>
</dbReference>
<dbReference type="CDD" id="cd00090">
    <property type="entry name" value="HTH_ARSR"/>
    <property type="match status" value="1"/>
</dbReference>
<evidence type="ECO:0000259" key="5">
    <source>
        <dbReference type="PROSITE" id="PS50931"/>
    </source>
</evidence>
<evidence type="ECO:0000256" key="1">
    <source>
        <dbReference type="ARBA" id="ARBA00009437"/>
    </source>
</evidence>
<keyword evidence="3" id="KW-0238">DNA-binding</keyword>
<dbReference type="RefSeq" id="WP_109280508.1">
    <property type="nucleotide sequence ID" value="NZ_JBFAUK010000041.1"/>
</dbReference>
<dbReference type="Gene3D" id="1.10.10.10">
    <property type="entry name" value="Winged helix-like DNA-binding domain superfamily/Winged helix DNA-binding domain"/>
    <property type="match status" value="1"/>
</dbReference>
<dbReference type="EMBL" id="JBFAUK010000041">
    <property type="protein sequence ID" value="MEV5510826.1"/>
    <property type="molecule type" value="Genomic_DNA"/>
</dbReference>
<evidence type="ECO:0000256" key="2">
    <source>
        <dbReference type="ARBA" id="ARBA00023015"/>
    </source>
</evidence>
<proteinExistence type="inferred from homology"/>
<dbReference type="InterPro" id="IPR005119">
    <property type="entry name" value="LysR_subst-bd"/>
</dbReference>
<dbReference type="InterPro" id="IPR036390">
    <property type="entry name" value="WH_DNA-bd_sf"/>
</dbReference>
<comment type="similarity">
    <text evidence="1">Belongs to the LysR transcriptional regulatory family.</text>
</comment>
<reference evidence="6 7" key="1">
    <citation type="submission" date="2024-06" db="EMBL/GenBank/DDBJ databases">
        <title>The Natural Products Discovery Center: Release of the First 8490 Sequenced Strains for Exploring Actinobacteria Biosynthetic Diversity.</title>
        <authorList>
            <person name="Kalkreuter E."/>
            <person name="Kautsar S.A."/>
            <person name="Yang D."/>
            <person name="Bader C.D."/>
            <person name="Teijaro C.N."/>
            <person name="Fluegel L."/>
            <person name="Davis C.M."/>
            <person name="Simpson J.R."/>
            <person name="Lauterbach L."/>
            <person name="Steele A.D."/>
            <person name="Gui C."/>
            <person name="Meng S."/>
            <person name="Li G."/>
            <person name="Viehrig K."/>
            <person name="Ye F."/>
            <person name="Su P."/>
            <person name="Kiefer A.F."/>
            <person name="Nichols A."/>
            <person name="Cepeda A.J."/>
            <person name="Yan W."/>
            <person name="Fan B."/>
            <person name="Jiang Y."/>
            <person name="Adhikari A."/>
            <person name="Zheng C.-J."/>
            <person name="Schuster L."/>
            <person name="Cowan T.M."/>
            <person name="Smanski M.J."/>
            <person name="Chevrette M.G."/>
            <person name="De Carvalho L.P.S."/>
            <person name="Shen B."/>
        </authorList>
    </citation>
    <scope>NUCLEOTIDE SEQUENCE [LARGE SCALE GENOMIC DNA]</scope>
    <source>
        <strain evidence="6 7">NPDC052347</strain>
    </source>
</reference>
<keyword evidence="7" id="KW-1185">Reference proteome</keyword>
<keyword evidence="2" id="KW-0805">Transcription regulation</keyword>
<feature type="domain" description="HTH lysR-type" evidence="5">
    <location>
        <begin position="2"/>
        <end position="59"/>
    </location>
</feature>
<comment type="caution">
    <text evidence="6">The sequence shown here is derived from an EMBL/GenBank/DDBJ whole genome shotgun (WGS) entry which is preliminary data.</text>
</comment>
<dbReference type="Gene3D" id="3.40.190.10">
    <property type="entry name" value="Periplasmic binding protein-like II"/>
    <property type="match status" value="2"/>
</dbReference>
<evidence type="ECO:0000313" key="6">
    <source>
        <dbReference type="EMBL" id="MEV5510826.1"/>
    </source>
</evidence>
<dbReference type="Proteomes" id="UP001552594">
    <property type="component" value="Unassembled WGS sequence"/>
</dbReference>
<dbReference type="Pfam" id="PF03466">
    <property type="entry name" value="LysR_substrate"/>
    <property type="match status" value="1"/>
</dbReference>
<dbReference type="Pfam" id="PF00126">
    <property type="entry name" value="HTH_1"/>
    <property type="match status" value="1"/>
</dbReference>
<gene>
    <name evidence="6" type="ORF">AB0L16_31120</name>
</gene>
<dbReference type="InterPro" id="IPR011991">
    <property type="entry name" value="ArsR-like_HTH"/>
</dbReference>
<dbReference type="PANTHER" id="PTHR30346">
    <property type="entry name" value="TRANSCRIPTIONAL DUAL REGULATOR HCAR-RELATED"/>
    <property type="match status" value="1"/>
</dbReference>
<protein>
    <submittedName>
        <fullName evidence="6">LysR substrate-binding domain-containing protein</fullName>
    </submittedName>
</protein>
<dbReference type="PROSITE" id="PS50931">
    <property type="entry name" value="HTH_LYSR"/>
    <property type="match status" value="1"/>
</dbReference>
<dbReference type="SUPFAM" id="SSF46785">
    <property type="entry name" value="Winged helix' DNA-binding domain"/>
    <property type="match status" value="1"/>
</dbReference>